<sequence>MHQLETSESKAADRYERFRDITGIGNARLGNLLLDPKRPLIEQEMETGRAFDIIWKVAQTFYPADLSEHTVSLSMPVDRLLELELIPESIVSRVLNRLLRLGSDQSRGSRDTNHMLIEPYNYNTINFTKTHFVDQLSRPLGRRQHVEEVAFEELLSLRRDESGQYFPQFWERELTMDEYQAERQRFSGERTNIDIPDYQEVPTANARTLNRFLIMIIEGTFGKMEQ</sequence>
<name>A0A0G0EKR7_9BACT</name>
<reference evidence="1 2" key="1">
    <citation type="journal article" date="2015" name="Nature">
        <title>rRNA introns, odd ribosomes, and small enigmatic genomes across a large radiation of phyla.</title>
        <authorList>
            <person name="Brown C.T."/>
            <person name="Hug L.A."/>
            <person name="Thomas B.C."/>
            <person name="Sharon I."/>
            <person name="Castelle C.J."/>
            <person name="Singh A."/>
            <person name="Wilkins M.J."/>
            <person name="Williams K.H."/>
            <person name="Banfield J.F."/>
        </authorList>
    </citation>
    <scope>NUCLEOTIDE SEQUENCE [LARGE SCALE GENOMIC DNA]</scope>
</reference>
<dbReference type="EMBL" id="LBRS01000005">
    <property type="protein sequence ID" value="KKQ01670.1"/>
    <property type="molecule type" value="Genomic_DNA"/>
</dbReference>
<accession>A0A0G0EKR7</accession>
<dbReference type="Proteomes" id="UP000034344">
    <property type="component" value="Unassembled WGS sequence"/>
</dbReference>
<dbReference type="AlphaFoldDB" id="A0A0G0EKR7"/>
<dbReference type="STRING" id="1618480.US11_C0005G0026"/>
<gene>
    <name evidence="1" type="ORF">US11_C0005G0026</name>
</gene>
<protein>
    <submittedName>
        <fullName evidence="1">Uncharacterized protein</fullName>
    </submittedName>
</protein>
<evidence type="ECO:0000313" key="1">
    <source>
        <dbReference type="EMBL" id="KKQ01670.1"/>
    </source>
</evidence>
<organism evidence="1 2">
    <name type="scientific">Candidatus Roizmanbacteria bacterium GW2011_GWA2_36_23</name>
    <dbReference type="NCBI Taxonomy" id="1618480"/>
    <lineage>
        <taxon>Bacteria</taxon>
        <taxon>Candidatus Roizmaniibacteriota</taxon>
    </lineage>
</organism>
<comment type="caution">
    <text evidence="1">The sequence shown here is derived from an EMBL/GenBank/DDBJ whole genome shotgun (WGS) entry which is preliminary data.</text>
</comment>
<proteinExistence type="predicted"/>
<evidence type="ECO:0000313" key="2">
    <source>
        <dbReference type="Proteomes" id="UP000034344"/>
    </source>
</evidence>